<dbReference type="Proteomes" id="UP001651158">
    <property type="component" value="Unassembled WGS sequence"/>
</dbReference>
<protein>
    <recommendedName>
        <fullName evidence="6">Heat shock protein 70</fullName>
    </recommendedName>
</protein>
<name>A0ABR4QIG7_9CEST</name>
<dbReference type="Gene3D" id="3.30.420.40">
    <property type="match status" value="2"/>
</dbReference>
<keyword evidence="2" id="KW-0547">Nucleotide-binding</keyword>
<sequence length="199" mass="22307">MLLSRLREVAEERMERRVNTTFISVPACLNRAQRGAIVNTAEIAGFYGVHLLNETTAASIAYAASNTVALEDSKNVVFCDLGGGHVSVLVKRLDKLLDVEKTGLSASMKNAAKRRFSSKLAGNTSAVVLKERRRHLEKITCNPRLTTRTLDVHLTEMDRDYVHSYTATLFTWLSRHQQTTLAEVENKIREVTEIADLLY</sequence>
<dbReference type="InterPro" id="IPR043129">
    <property type="entry name" value="ATPase_NBD"/>
</dbReference>
<accession>A0ABR4QIG7</accession>
<comment type="similarity">
    <text evidence="1">Belongs to the heat shock protein 70 family.</text>
</comment>
<reference evidence="4 5" key="1">
    <citation type="journal article" date="2022" name="Front. Cell. Infect. Microbiol.">
        <title>The Genomes of Two Strains of Taenia crassiceps the Animal Model for the Study of Human Cysticercosis.</title>
        <authorList>
            <person name="Bobes R.J."/>
            <person name="Estrada K."/>
            <person name="Rios-Valencia D.G."/>
            <person name="Calderon-Gallegos A."/>
            <person name="de la Torre P."/>
            <person name="Carrero J.C."/>
            <person name="Sanchez-Flores A."/>
            <person name="Laclette J.P."/>
        </authorList>
    </citation>
    <scope>NUCLEOTIDE SEQUENCE [LARGE SCALE GENOMIC DNA]</scope>
    <source>
        <strain evidence="4">WFUcys</strain>
    </source>
</reference>
<evidence type="ECO:0000256" key="2">
    <source>
        <dbReference type="ARBA" id="ARBA00022741"/>
    </source>
</evidence>
<keyword evidence="5" id="KW-1185">Reference proteome</keyword>
<gene>
    <name evidence="4" type="ORF">TcWFU_006718</name>
</gene>
<dbReference type="SUPFAM" id="SSF53067">
    <property type="entry name" value="Actin-like ATPase domain"/>
    <property type="match status" value="1"/>
</dbReference>
<evidence type="ECO:0008006" key="6">
    <source>
        <dbReference type="Google" id="ProtNLM"/>
    </source>
</evidence>
<dbReference type="InterPro" id="IPR013126">
    <property type="entry name" value="Hsp_70_fam"/>
</dbReference>
<proteinExistence type="inferred from homology"/>
<evidence type="ECO:0000313" key="5">
    <source>
        <dbReference type="Proteomes" id="UP001651158"/>
    </source>
</evidence>
<dbReference type="Pfam" id="PF00012">
    <property type="entry name" value="HSP70"/>
    <property type="match status" value="1"/>
</dbReference>
<dbReference type="PANTHER" id="PTHR45639">
    <property type="entry name" value="HSC70CB, ISOFORM G-RELATED"/>
    <property type="match status" value="1"/>
</dbReference>
<evidence type="ECO:0000256" key="3">
    <source>
        <dbReference type="ARBA" id="ARBA00022840"/>
    </source>
</evidence>
<dbReference type="PANTHER" id="PTHR45639:SF4">
    <property type="entry name" value="HSC70CB, ISOFORM G"/>
    <property type="match status" value="1"/>
</dbReference>
<keyword evidence="3" id="KW-0067">ATP-binding</keyword>
<organism evidence="4 5">
    <name type="scientific">Taenia crassiceps</name>
    <dbReference type="NCBI Taxonomy" id="6207"/>
    <lineage>
        <taxon>Eukaryota</taxon>
        <taxon>Metazoa</taxon>
        <taxon>Spiralia</taxon>
        <taxon>Lophotrochozoa</taxon>
        <taxon>Platyhelminthes</taxon>
        <taxon>Cestoda</taxon>
        <taxon>Eucestoda</taxon>
        <taxon>Cyclophyllidea</taxon>
        <taxon>Taeniidae</taxon>
        <taxon>Taenia</taxon>
    </lineage>
</organism>
<comment type="caution">
    <text evidence="4">The sequence shown here is derived from an EMBL/GenBank/DDBJ whole genome shotgun (WGS) entry which is preliminary data.</text>
</comment>
<evidence type="ECO:0000313" key="4">
    <source>
        <dbReference type="EMBL" id="KAL5109118.1"/>
    </source>
</evidence>
<evidence type="ECO:0000256" key="1">
    <source>
        <dbReference type="ARBA" id="ARBA00007381"/>
    </source>
</evidence>
<dbReference type="EMBL" id="JAKROA010000003">
    <property type="protein sequence ID" value="KAL5109118.1"/>
    <property type="molecule type" value="Genomic_DNA"/>
</dbReference>